<keyword evidence="4 6" id="KW-0472">Membrane</keyword>
<dbReference type="Proteomes" id="UP000664859">
    <property type="component" value="Unassembled WGS sequence"/>
</dbReference>
<keyword evidence="11" id="KW-1185">Reference proteome</keyword>
<protein>
    <submittedName>
        <fullName evidence="10">Uncharacterized protein</fullName>
    </submittedName>
</protein>
<comment type="subcellular location">
    <subcellularLocation>
        <location evidence="1">Membrane</location>
        <topology evidence="1">Multi-pass membrane protein</topology>
    </subcellularLocation>
</comment>
<keyword evidence="3 6" id="KW-1133">Transmembrane helix</keyword>
<feature type="transmembrane region" description="Helical" evidence="6">
    <location>
        <begin position="676"/>
        <end position="696"/>
    </location>
</feature>
<accession>A0A835YI81</accession>
<reference evidence="10" key="1">
    <citation type="submission" date="2021-02" db="EMBL/GenBank/DDBJ databases">
        <title>First Annotated Genome of the Yellow-green Alga Tribonema minus.</title>
        <authorList>
            <person name="Mahan K.M."/>
        </authorList>
    </citation>
    <scope>NUCLEOTIDE SEQUENCE</scope>
    <source>
        <strain evidence="10">UTEX B ZZ1240</strain>
    </source>
</reference>
<dbReference type="InterPro" id="IPR017981">
    <property type="entry name" value="GPCR_2-like_7TM"/>
</dbReference>
<dbReference type="AlphaFoldDB" id="A0A835YI81"/>
<dbReference type="PROSITE" id="PS50038">
    <property type="entry name" value="FZ"/>
    <property type="match status" value="1"/>
</dbReference>
<evidence type="ECO:0000256" key="6">
    <source>
        <dbReference type="SAM" id="Phobius"/>
    </source>
</evidence>
<dbReference type="GO" id="GO:0016020">
    <property type="term" value="C:membrane"/>
    <property type="evidence" value="ECO:0007669"/>
    <property type="project" value="UniProtKB-SubCell"/>
</dbReference>
<evidence type="ECO:0000259" key="8">
    <source>
        <dbReference type="PROSITE" id="PS50038"/>
    </source>
</evidence>
<evidence type="ECO:0000256" key="5">
    <source>
        <dbReference type="ARBA" id="ARBA00023157"/>
    </source>
</evidence>
<feature type="domain" description="FZ" evidence="8">
    <location>
        <begin position="21"/>
        <end position="172"/>
    </location>
</feature>
<feature type="signal peptide" evidence="7">
    <location>
        <begin position="1"/>
        <end position="24"/>
    </location>
</feature>
<name>A0A835YI81_9STRA</name>
<gene>
    <name evidence="10" type="ORF">JKP88DRAFT_274514</name>
</gene>
<dbReference type="SUPFAM" id="SSF63501">
    <property type="entry name" value="Frizzled cysteine-rich domain"/>
    <property type="match status" value="1"/>
</dbReference>
<feature type="transmembrane region" description="Helical" evidence="6">
    <location>
        <begin position="554"/>
        <end position="578"/>
    </location>
</feature>
<dbReference type="PROSITE" id="PS50261">
    <property type="entry name" value="G_PROTEIN_RECEP_F2_4"/>
    <property type="match status" value="1"/>
</dbReference>
<dbReference type="InterPro" id="IPR036790">
    <property type="entry name" value="Frizzled_dom_sf"/>
</dbReference>
<dbReference type="Gene3D" id="1.20.1070.10">
    <property type="entry name" value="Rhodopsin 7-helix transmembrane proteins"/>
    <property type="match status" value="2"/>
</dbReference>
<proteinExistence type="predicted"/>
<dbReference type="GO" id="GO:0004888">
    <property type="term" value="F:transmembrane signaling receptor activity"/>
    <property type="evidence" value="ECO:0007669"/>
    <property type="project" value="InterPro"/>
</dbReference>
<evidence type="ECO:0000313" key="11">
    <source>
        <dbReference type="Proteomes" id="UP000664859"/>
    </source>
</evidence>
<evidence type="ECO:0000256" key="7">
    <source>
        <dbReference type="SAM" id="SignalP"/>
    </source>
</evidence>
<dbReference type="InterPro" id="IPR050949">
    <property type="entry name" value="GPCR_Fz/Smo-like"/>
</dbReference>
<feature type="transmembrane region" description="Helical" evidence="6">
    <location>
        <begin position="441"/>
        <end position="463"/>
    </location>
</feature>
<feature type="transmembrane region" description="Helical" evidence="6">
    <location>
        <begin position="633"/>
        <end position="656"/>
    </location>
</feature>
<feature type="transmembrane region" description="Helical" evidence="6">
    <location>
        <begin position="527"/>
        <end position="548"/>
    </location>
</feature>
<organism evidence="10 11">
    <name type="scientific">Tribonema minus</name>
    <dbReference type="NCBI Taxonomy" id="303371"/>
    <lineage>
        <taxon>Eukaryota</taxon>
        <taxon>Sar</taxon>
        <taxon>Stramenopiles</taxon>
        <taxon>Ochrophyta</taxon>
        <taxon>PX clade</taxon>
        <taxon>Xanthophyceae</taxon>
        <taxon>Tribonematales</taxon>
        <taxon>Tribonemataceae</taxon>
        <taxon>Tribonema</taxon>
    </lineage>
</organism>
<dbReference type="GO" id="GO:0007166">
    <property type="term" value="P:cell surface receptor signaling pathway"/>
    <property type="evidence" value="ECO:0007669"/>
    <property type="project" value="InterPro"/>
</dbReference>
<feature type="transmembrane region" description="Helical" evidence="6">
    <location>
        <begin position="585"/>
        <end position="606"/>
    </location>
</feature>
<keyword evidence="5" id="KW-1015">Disulfide bond</keyword>
<dbReference type="InterPro" id="IPR020067">
    <property type="entry name" value="Frizzled_dom"/>
</dbReference>
<evidence type="ECO:0000256" key="2">
    <source>
        <dbReference type="ARBA" id="ARBA00022692"/>
    </source>
</evidence>
<feature type="transmembrane region" description="Helical" evidence="6">
    <location>
        <begin position="483"/>
        <end position="507"/>
    </location>
</feature>
<keyword evidence="7" id="KW-0732">Signal</keyword>
<evidence type="ECO:0000259" key="9">
    <source>
        <dbReference type="PROSITE" id="PS50261"/>
    </source>
</evidence>
<dbReference type="PANTHER" id="PTHR31787">
    <property type="entry name" value="G-PROTEIN-COUPLED RECEPTOR GPCR FAMILY PROTEIN"/>
    <property type="match status" value="1"/>
</dbReference>
<evidence type="ECO:0000313" key="10">
    <source>
        <dbReference type="EMBL" id="KAG5175635.1"/>
    </source>
</evidence>
<dbReference type="EMBL" id="JAFCMP010000547">
    <property type="protein sequence ID" value="KAG5175635.1"/>
    <property type="molecule type" value="Genomic_DNA"/>
</dbReference>
<feature type="domain" description="G-protein coupled receptors family 2 profile 2" evidence="9">
    <location>
        <begin position="406"/>
        <end position="716"/>
    </location>
</feature>
<comment type="caution">
    <text evidence="10">The sequence shown here is derived from an EMBL/GenBank/DDBJ whole genome shotgun (WGS) entry which is preliminary data.</text>
</comment>
<feature type="transmembrane region" description="Helical" evidence="6">
    <location>
        <begin position="412"/>
        <end position="434"/>
    </location>
</feature>
<evidence type="ECO:0000256" key="4">
    <source>
        <dbReference type="ARBA" id="ARBA00023136"/>
    </source>
</evidence>
<dbReference type="PANTHER" id="PTHR31787:SF15">
    <property type="entry name" value="FRIZZLED AND SMOOTHENED-LIKE PROTEIN P-RELATED"/>
    <property type="match status" value="1"/>
</dbReference>
<dbReference type="Pfam" id="PF05462">
    <property type="entry name" value="Dicty_CAR"/>
    <property type="match status" value="1"/>
</dbReference>
<evidence type="ECO:0000256" key="3">
    <source>
        <dbReference type="ARBA" id="ARBA00022989"/>
    </source>
</evidence>
<evidence type="ECO:0000256" key="1">
    <source>
        <dbReference type="ARBA" id="ARBA00004141"/>
    </source>
</evidence>
<feature type="transmembrane region" description="Helical" evidence="6">
    <location>
        <begin position="740"/>
        <end position="763"/>
    </location>
</feature>
<sequence length="798" mass="85020">MGQPLHRVLAIAAAIGASLASAAAVCSQTYPAGLTQLCSGVVDYPYYLPDGYTAETLGTIALTAVSSAALSLLSATCQRDIKLLVCANVYKKCVPNIDLANYATWTPVSYNGVNSVLPFERPCKSLCTATTAAGTSCKGLLEALGAGKNCAAIDPATHFPVYAEAPQACNALTAAAARTAVAGMKEAYRPGGVCEGIVETTYVPGAPKLNAALAPMAAPGVVQAMIEGVIEEKLASLPVFLSAACLTTAHKLICGIGFMPPQGQPALATILPELYMPQYPARTLCEAYNADCKGLIALAAAKGSDAAQNCTAQGADGVFKFPAARQTIVSIPMPGVGLVPLQTDPNSFENSTYATDAKSFENQHAQTDCPAGFEVPEHPDNPHNTWVPGTGCALACPAPLFTNEEYHVMQTWAIVLTAISVPLGVFMVATWTIFKKKRKQPIVIMLSAESLLVSLIFAVQYMAYPTMNDRFCQDNTLANTQNSSGYCTFQAVMLGYLAMSVACWWLCQSFDVWVRAVKQLKNVEHYIKYYAAFSMLLPSIVHLVPRLILGAFSMLLPIVVHIVPRLILGAFSMLLSIVVHIVSRLVLSAFSMLLPIVVHIVPRLILGVEGYEAGTSYCFNVSGTSKGVVFGTLYGPVAVISLIGLYFMLAVVTAIVRSVSRQGGAAKNLAMFKTPFLFVCTFLIMWCVIFALKFYAETHTETFKAAFLEWAACVFSNYKGEDNDAYIGVCGPAAPTRMPLAVAVAIIISLYGQVILIFTAYGITNKENFTLWGEYFGCIGAASAKVASSHSVASANKK</sequence>
<keyword evidence="2 6" id="KW-0812">Transmembrane</keyword>
<feature type="chain" id="PRO_5032352603" evidence="7">
    <location>
        <begin position="25"/>
        <end position="798"/>
    </location>
</feature>